<dbReference type="InterPro" id="IPR050238">
    <property type="entry name" value="DNA_Rep/Repair_Clamp_Loader"/>
</dbReference>
<evidence type="ECO:0000313" key="1">
    <source>
        <dbReference type="EMBL" id="PIZ87111.1"/>
    </source>
</evidence>
<dbReference type="PANTHER" id="PTHR11669:SF8">
    <property type="entry name" value="DNA POLYMERASE III SUBUNIT DELTA"/>
    <property type="match status" value="1"/>
</dbReference>
<dbReference type="GO" id="GO:0006261">
    <property type="term" value="P:DNA-templated DNA replication"/>
    <property type="evidence" value="ECO:0007669"/>
    <property type="project" value="TreeGrafter"/>
</dbReference>
<name>A0A2M7UU94_9BACT</name>
<organism evidence="1 2">
    <name type="scientific">Candidatus Nealsonbacteria bacterium CG_4_10_14_0_2_um_filter_40_15</name>
    <dbReference type="NCBI Taxonomy" id="1974682"/>
    <lineage>
        <taxon>Bacteria</taxon>
        <taxon>Candidatus Nealsoniibacteriota</taxon>
    </lineage>
</organism>
<dbReference type="SUPFAM" id="SSF52540">
    <property type="entry name" value="P-loop containing nucleoside triphosphate hydrolases"/>
    <property type="match status" value="1"/>
</dbReference>
<dbReference type="AlphaFoldDB" id="A0A2M7UU94"/>
<dbReference type="Gene3D" id="3.40.50.300">
    <property type="entry name" value="P-loop containing nucleotide triphosphate hydrolases"/>
    <property type="match status" value="1"/>
</dbReference>
<gene>
    <name evidence="1" type="ORF">COX92_01875</name>
</gene>
<sequence>MEIIGHKKQREFLKKSAESDRISHAYLFCGQEKLGKKTIALEWVSWLFKEDLSSLTLKGHPDLIFLEPTDPPSVKDSKEKPTGKKEIRISQIRELIWKLSLKPYSAPYKAVIIDQAHLMNQDAQTSLLKTLEEPKGKTFLILITEMPESLFPTIRSRVENIKFYPVKKEEIKNYLKKQGILEKDSEEICKLSQGRPGVAVDFVSNPQKVNLFREKIKELDSVSDSDVAVRFQYAKNLSQNLETMKEVLDIWLSHFRTILFSMVGNRQPEKGNKKYSLDKLKNILKLIQTTKSLILTTNINARLALEILMLEL</sequence>
<comment type="caution">
    <text evidence="1">The sequence shown here is derived from an EMBL/GenBank/DDBJ whole genome shotgun (WGS) entry which is preliminary data.</text>
</comment>
<proteinExistence type="predicted"/>
<protein>
    <recommendedName>
        <fullName evidence="3">DNA polymerase III subunit delta</fullName>
    </recommendedName>
</protein>
<dbReference type="InterPro" id="IPR027417">
    <property type="entry name" value="P-loop_NTPase"/>
</dbReference>
<evidence type="ECO:0008006" key="3">
    <source>
        <dbReference type="Google" id="ProtNLM"/>
    </source>
</evidence>
<dbReference type="Proteomes" id="UP000229166">
    <property type="component" value="Unassembled WGS sequence"/>
</dbReference>
<dbReference type="PANTHER" id="PTHR11669">
    <property type="entry name" value="REPLICATION FACTOR C / DNA POLYMERASE III GAMMA-TAU SUBUNIT"/>
    <property type="match status" value="1"/>
</dbReference>
<dbReference type="Pfam" id="PF13177">
    <property type="entry name" value="DNA_pol3_delta2"/>
    <property type="match status" value="1"/>
</dbReference>
<evidence type="ECO:0000313" key="2">
    <source>
        <dbReference type="Proteomes" id="UP000229166"/>
    </source>
</evidence>
<dbReference type="EMBL" id="PFOZ01000036">
    <property type="protein sequence ID" value="PIZ87111.1"/>
    <property type="molecule type" value="Genomic_DNA"/>
</dbReference>
<accession>A0A2M7UU94</accession>
<reference evidence="2" key="1">
    <citation type="submission" date="2017-09" db="EMBL/GenBank/DDBJ databases">
        <title>Depth-based differentiation of microbial function through sediment-hosted aquifers and enrichment of novel symbionts in the deep terrestrial subsurface.</title>
        <authorList>
            <person name="Probst A.J."/>
            <person name="Ladd B."/>
            <person name="Jarett J.K."/>
            <person name="Geller-Mcgrath D.E."/>
            <person name="Sieber C.M.K."/>
            <person name="Emerson J.B."/>
            <person name="Anantharaman K."/>
            <person name="Thomas B.C."/>
            <person name="Malmstrom R."/>
            <person name="Stieglmeier M."/>
            <person name="Klingl A."/>
            <person name="Woyke T."/>
            <person name="Ryan C.M."/>
            <person name="Banfield J.F."/>
        </authorList>
    </citation>
    <scope>NUCLEOTIDE SEQUENCE [LARGE SCALE GENOMIC DNA]</scope>
</reference>